<protein>
    <submittedName>
        <fullName evidence="1">PTS sugar transporter subunit IIB</fullName>
    </submittedName>
</protein>
<proteinExistence type="predicted"/>
<keyword evidence="2" id="KW-1185">Reference proteome</keyword>
<dbReference type="Proteomes" id="UP001374599">
    <property type="component" value="Unassembled WGS sequence"/>
</dbReference>
<reference evidence="1" key="1">
    <citation type="submission" date="2023-09" db="EMBL/GenBank/DDBJ databases">
        <title>Vallitalea sediminicola and Vallitalea maricola sp. nov., anaerobic bacteria isolated from marine sediment.</title>
        <authorList>
            <person name="Hirano S."/>
            <person name="Maeda A."/>
            <person name="Terahara T."/>
            <person name="Mori K."/>
            <person name="Hamada M."/>
            <person name="Matsumoto R."/>
            <person name="Kobayashi T."/>
        </authorList>
    </citation>
    <scope>NUCLEOTIDE SEQUENCE</scope>
    <source>
        <strain evidence="1">AN17-2</strain>
    </source>
</reference>
<name>A0ACB5UHN9_9FIRM</name>
<dbReference type="EMBL" id="BTPU01000020">
    <property type="protein sequence ID" value="GMQ62105.1"/>
    <property type="molecule type" value="Genomic_DNA"/>
</dbReference>
<evidence type="ECO:0000313" key="1">
    <source>
        <dbReference type="EMBL" id="GMQ62105.1"/>
    </source>
</evidence>
<sequence>MIKIGLFCASGMSTSMMVKKMIKAAEKRELGVEINAYPESSLAKVLDEGIDVVLLGPQVKFKFPSLKALCEPKGVPIDVINSLDYGMMNGDKVLSAAIELMENK</sequence>
<keyword evidence="1" id="KW-0762">Sugar transport</keyword>
<evidence type="ECO:0000313" key="2">
    <source>
        <dbReference type="Proteomes" id="UP001374599"/>
    </source>
</evidence>
<accession>A0ACB5UHN9</accession>
<comment type="caution">
    <text evidence="1">The sequence shown here is derived from an EMBL/GenBank/DDBJ whole genome shotgun (WGS) entry which is preliminary data.</text>
</comment>
<organism evidence="1 2">
    <name type="scientific">Vallitalea maricola</name>
    <dbReference type="NCBI Taxonomy" id="3074433"/>
    <lineage>
        <taxon>Bacteria</taxon>
        <taxon>Bacillati</taxon>
        <taxon>Bacillota</taxon>
        <taxon>Clostridia</taxon>
        <taxon>Lachnospirales</taxon>
        <taxon>Vallitaleaceae</taxon>
        <taxon>Vallitalea</taxon>
    </lineage>
</organism>
<gene>
    <name evidence="1" type="ORF">AN2V17_13360</name>
</gene>
<keyword evidence="1" id="KW-0813">Transport</keyword>